<reference evidence="2" key="1">
    <citation type="submission" date="2020-08" db="EMBL/GenBank/DDBJ databases">
        <title>Ramlibacter sp. GTP1 16S ribosomal RNA gene genome sequencing and assembly.</title>
        <authorList>
            <person name="Kang M."/>
        </authorList>
    </citation>
    <scope>NUCLEOTIDE SEQUENCE</scope>
    <source>
        <strain evidence="2">GTP1</strain>
    </source>
</reference>
<dbReference type="AlphaFoldDB" id="A0A923S2V0"/>
<keyword evidence="3" id="KW-1185">Reference proteome</keyword>
<dbReference type="InterPro" id="IPR013096">
    <property type="entry name" value="Cupin_2"/>
</dbReference>
<protein>
    <submittedName>
        <fullName evidence="2">Cupin domain-containing protein</fullName>
    </submittedName>
</protein>
<name>A0A923S2V0_9BURK</name>
<accession>A0A923S2V0</accession>
<feature type="domain" description="Cupin type-2" evidence="1">
    <location>
        <begin position="27"/>
        <end position="78"/>
    </location>
</feature>
<evidence type="ECO:0000313" key="2">
    <source>
        <dbReference type="EMBL" id="MBC5765741.1"/>
    </source>
</evidence>
<gene>
    <name evidence="2" type="ORF">H8R02_14830</name>
</gene>
<evidence type="ECO:0000313" key="3">
    <source>
        <dbReference type="Proteomes" id="UP000596827"/>
    </source>
</evidence>
<dbReference type="InterPro" id="IPR011051">
    <property type="entry name" value="RmlC_Cupin_sf"/>
</dbReference>
<proteinExistence type="predicted"/>
<evidence type="ECO:0000259" key="1">
    <source>
        <dbReference type="Pfam" id="PF07883"/>
    </source>
</evidence>
<dbReference type="Gene3D" id="2.60.120.10">
    <property type="entry name" value="Jelly Rolls"/>
    <property type="match status" value="1"/>
</dbReference>
<comment type="caution">
    <text evidence="2">The sequence shown here is derived from an EMBL/GenBank/DDBJ whole genome shotgun (WGS) entry which is preliminary data.</text>
</comment>
<dbReference type="Proteomes" id="UP000596827">
    <property type="component" value="Unassembled WGS sequence"/>
</dbReference>
<dbReference type="InterPro" id="IPR014710">
    <property type="entry name" value="RmlC-like_jellyroll"/>
</dbReference>
<sequence>METLPTFDEFRTQALARGADEVLERVWAPGTVLELHTHPFDADALVVQGEMWLGEDGRERRLLAGDTFQLPAGKPHTERYGAEGATYWVARRNV</sequence>
<dbReference type="Pfam" id="PF07883">
    <property type="entry name" value="Cupin_2"/>
    <property type="match status" value="1"/>
</dbReference>
<organism evidence="2 3">
    <name type="scientific">Ramlibacter albus</name>
    <dbReference type="NCBI Taxonomy" id="2079448"/>
    <lineage>
        <taxon>Bacteria</taxon>
        <taxon>Pseudomonadati</taxon>
        <taxon>Pseudomonadota</taxon>
        <taxon>Betaproteobacteria</taxon>
        <taxon>Burkholderiales</taxon>
        <taxon>Comamonadaceae</taxon>
        <taxon>Ramlibacter</taxon>
    </lineage>
</organism>
<dbReference type="SUPFAM" id="SSF51182">
    <property type="entry name" value="RmlC-like cupins"/>
    <property type="match status" value="1"/>
</dbReference>
<dbReference type="EMBL" id="JACORU010000005">
    <property type="protein sequence ID" value="MBC5765741.1"/>
    <property type="molecule type" value="Genomic_DNA"/>
</dbReference>